<dbReference type="GO" id="GO:0000155">
    <property type="term" value="F:phosphorelay sensor kinase activity"/>
    <property type="evidence" value="ECO:0007669"/>
    <property type="project" value="InterPro"/>
</dbReference>
<dbReference type="InterPro" id="IPR036890">
    <property type="entry name" value="HATPase_C_sf"/>
</dbReference>
<evidence type="ECO:0000256" key="7">
    <source>
        <dbReference type="ARBA" id="ARBA00023136"/>
    </source>
</evidence>
<dbReference type="InterPro" id="IPR003594">
    <property type="entry name" value="HATPase_dom"/>
</dbReference>
<keyword evidence="3" id="KW-0597">Phosphoprotein</keyword>
<dbReference type="InterPro" id="IPR050736">
    <property type="entry name" value="Sensor_HK_Regulatory"/>
</dbReference>
<dbReference type="SUPFAM" id="SSF55874">
    <property type="entry name" value="ATPase domain of HSP90 chaperone/DNA topoisomerase II/histidine kinase"/>
    <property type="match status" value="1"/>
</dbReference>
<dbReference type="PRINTS" id="PR00344">
    <property type="entry name" value="BCTRLSENSOR"/>
</dbReference>
<keyword evidence="7 9" id="KW-0472">Membrane</keyword>
<dbReference type="CDD" id="cd00082">
    <property type="entry name" value="HisKA"/>
    <property type="match status" value="1"/>
</dbReference>
<dbReference type="PANTHER" id="PTHR43711">
    <property type="entry name" value="TWO-COMPONENT HISTIDINE KINASE"/>
    <property type="match status" value="1"/>
</dbReference>
<sequence>MSSPLISKEVTHLAKFRVTRLQYLFVFLSLLALIGVGVTTLAESRSSVSRAQVLSDVETPAASIIFTQRETLVYATRLAQWSTGGTSRREVQIARSLLAQRLAVIDSSGESMGSRANSQYWKALRDSDAIIARAPMGLLPENLHRAVNAKISPVIDSIVAEARDLVVSYQRSVDKDLAENARKSAQNNQRVVLFFYIFLFFGGIFLVSNALTNFKSYRRARRILEAEQKRLEETIAALRETQSVVTKLQELDQVKDSFISTVNHELRTPLTSIMGYIELMRNQRTPESQQNDKYLDVLERNAQILLNLVESMLTLSKIDSPSVGNLDSRVDIGAVLDSALFVLQPALLAKKIELNIERYDSALLSVRGDEGQLSQVLLNIIANAIKFSHEGSPIKIALTAVSRNNRPYVLVSVTDHGIGIPEEDQNQLFTRFFRGKNAISAQFPGTGLGLSIANILVENHGGEISLSSIVGRGSTFTIALPAFPDEEELLIAARRVGVLERSIARLKGAENKDLKALTHEIGGAIGFYGFESEGQDLLKISRAMDSETPENFSRSRRSLEDILTRLESYLKALSEA</sequence>
<dbReference type="Gene3D" id="1.10.287.130">
    <property type="match status" value="1"/>
</dbReference>
<evidence type="ECO:0000256" key="3">
    <source>
        <dbReference type="ARBA" id="ARBA00022553"/>
    </source>
</evidence>
<protein>
    <recommendedName>
        <fullName evidence="2">histidine kinase</fullName>
        <ecNumber evidence="2">2.7.13.3</ecNumber>
    </recommendedName>
</protein>
<dbReference type="InterPro" id="IPR036097">
    <property type="entry name" value="HisK_dim/P_sf"/>
</dbReference>
<dbReference type="FunFam" id="3.30.565.10:FF:000006">
    <property type="entry name" value="Sensor histidine kinase WalK"/>
    <property type="match status" value="1"/>
</dbReference>
<evidence type="ECO:0000256" key="1">
    <source>
        <dbReference type="ARBA" id="ARBA00000085"/>
    </source>
</evidence>
<dbReference type="PROSITE" id="PS50109">
    <property type="entry name" value="HIS_KIN"/>
    <property type="match status" value="1"/>
</dbReference>
<feature type="coiled-coil region" evidence="8">
    <location>
        <begin position="214"/>
        <end position="244"/>
    </location>
</feature>
<proteinExistence type="predicted"/>
<feature type="transmembrane region" description="Helical" evidence="9">
    <location>
        <begin position="191"/>
        <end position="212"/>
    </location>
</feature>
<keyword evidence="5" id="KW-0418">Kinase</keyword>
<dbReference type="EMBL" id="CAESAK010000124">
    <property type="protein sequence ID" value="CAB4340913.1"/>
    <property type="molecule type" value="Genomic_DNA"/>
</dbReference>
<evidence type="ECO:0000256" key="8">
    <source>
        <dbReference type="SAM" id="Coils"/>
    </source>
</evidence>
<dbReference type="InterPro" id="IPR003661">
    <property type="entry name" value="HisK_dim/P_dom"/>
</dbReference>
<feature type="transmembrane region" description="Helical" evidence="9">
    <location>
        <begin position="21"/>
        <end position="42"/>
    </location>
</feature>
<dbReference type="InterPro" id="IPR004358">
    <property type="entry name" value="Sig_transdc_His_kin-like_C"/>
</dbReference>
<dbReference type="AlphaFoldDB" id="A0A6J5ZN00"/>
<keyword evidence="4" id="KW-0808">Transferase</keyword>
<dbReference type="SMART" id="SM00387">
    <property type="entry name" value="HATPase_c"/>
    <property type="match status" value="1"/>
</dbReference>
<keyword evidence="8" id="KW-0175">Coiled coil</keyword>
<feature type="domain" description="Histidine kinase" evidence="10">
    <location>
        <begin position="261"/>
        <end position="484"/>
    </location>
</feature>
<name>A0A6J5ZN00_9ZZZZ</name>
<evidence type="ECO:0000256" key="2">
    <source>
        <dbReference type="ARBA" id="ARBA00012438"/>
    </source>
</evidence>
<dbReference type="EC" id="2.7.13.3" evidence="2"/>
<evidence type="ECO:0000256" key="5">
    <source>
        <dbReference type="ARBA" id="ARBA00022777"/>
    </source>
</evidence>
<organism evidence="11">
    <name type="scientific">freshwater metagenome</name>
    <dbReference type="NCBI Taxonomy" id="449393"/>
    <lineage>
        <taxon>unclassified sequences</taxon>
        <taxon>metagenomes</taxon>
        <taxon>ecological metagenomes</taxon>
    </lineage>
</organism>
<dbReference type="PANTHER" id="PTHR43711:SF26">
    <property type="entry name" value="SENSOR HISTIDINE KINASE RCSC"/>
    <property type="match status" value="1"/>
</dbReference>
<evidence type="ECO:0000256" key="4">
    <source>
        <dbReference type="ARBA" id="ARBA00022679"/>
    </source>
</evidence>
<dbReference type="Gene3D" id="3.30.565.10">
    <property type="entry name" value="Histidine kinase-like ATPase, C-terminal domain"/>
    <property type="match status" value="1"/>
</dbReference>
<dbReference type="SMART" id="SM00388">
    <property type="entry name" value="HisKA"/>
    <property type="match status" value="1"/>
</dbReference>
<keyword evidence="6" id="KW-0902">Two-component regulatory system</keyword>
<dbReference type="InterPro" id="IPR005467">
    <property type="entry name" value="His_kinase_dom"/>
</dbReference>
<dbReference type="SUPFAM" id="SSF47384">
    <property type="entry name" value="Homodimeric domain of signal transducing histidine kinase"/>
    <property type="match status" value="1"/>
</dbReference>
<evidence type="ECO:0000256" key="6">
    <source>
        <dbReference type="ARBA" id="ARBA00023012"/>
    </source>
</evidence>
<dbReference type="Pfam" id="PF00512">
    <property type="entry name" value="HisKA"/>
    <property type="match status" value="1"/>
</dbReference>
<reference evidence="11" key="1">
    <citation type="submission" date="2020-05" db="EMBL/GenBank/DDBJ databases">
        <authorList>
            <person name="Chiriac C."/>
            <person name="Salcher M."/>
            <person name="Ghai R."/>
            <person name="Kavagutti S V."/>
        </authorList>
    </citation>
    <scope>NUCLEOTIDE SEQUENCE</scope>
</reference>
<keyword evidence="9" id="KW-0812">Transmembrane</keyword>
<evidence type="ECO:0000259" key="10">
    <source>
        <dbReference type="PROSITE" id="PS50109"/>
    </source>
</evidence>
<dbReference type="CDD" id="cd16922">
    <property type="entry name" value="HATPase_EvgS-ArcB-TorS-like"/>
    <property type="match status" value="1"/>
</dbReference>
<dbReference type="Pfam" id="PF02518">
    <property type="entry name" value="HATPase_c"/>
    <property type="match status" value="1"/>
</dbReference>
<keyword evidence="9" id="KW-1133">Transmembrane helix</keyword>
<gene>
    <name evidence="11" type="ORF">UFOPK3775_00903</name>
</gene>
<dbReference type="FunFam" id="1.10.287.130:FF:000001">
    <property type="entry name" value="Two-component sensor histidine kinase"/>
    <property type="match status" value="1"/>
</dbReference>
<evidence type="ECO:0000256" key="9">
    <source>
        <dbReference type="SAM" id="Phobius"/>
    </source>
</evidence>
<evidence type="ECO:0000313" key="11">
    <source>
        <dbReference type="EMBL" id="CAB4340913.1"/>
    </source>
</evidence>
<comment type="catalytic activity">
    <reaction evidence="1">
        <text>ATP + protein L-histidine = ADP + protein N-phospho-L-histidine.</text>
        <dbReference type="EC" id="2.7.13.3"/>
    </reaction>
</comment>
<accession>A0A6J5ZN00</accession>